<evidence type="ECO:0000313" key="3">
    <source>
        <dbReference type="Proteomes" id="UP000182985"/>
    </source>
</evidence>
<dbReference type="InterPro" id="IPR021944">
    <property type="entry name" value="DUF3560"/>
</dbReference>
<comment type="caution">
    <text evidence="2">The sequence shown here is derived from an EMBL/GenBank/DDBJ whole genome shotgun (WGS) entry which is preliminary data.</text>
</comment>
<dbReference type="Pfam" id="PF12083">
    <property type="entry name" value="DUF3560"/>
    <property type="match status" value="1"/>
</dbReference>
<evidence type="ECO:0000256" key="1">
    <source>
        <dbReference type="SAM" id="Coils"/>
    </source>
</evidence>
<feature type="non-terminal residue" evidence="2">
    <location>
        <position position="1"/>
    </location>
</feature>
<organism evidence="2 3">
    <name type="scientific">Brucella cytisi</name>
    <dbReference type="NCBI Taxonomy" id="407152"/>
    <lineage>
        <taxon>Bacteria</taxon>
        <taxon>Pseudomonadati</taxon>
        <taxon>Pseudomonadota</taxon>
        <taxon>Alphaproteobacteria</taxon>
        <taxon>Hyphomicrobiales</taxon>
        <taxon>Brucellaceae</taxon>
        <taxon>Brucella/Ochrobactrum group</taxon>
        <taxon>Brucella</taxon>
    </lineage>
</organism>
<reference evidence="2 3" key="1">
    <citation type="submission" date="2016-10" db="EMBL/GenBank/DDBJ databases">
        <title>The Draft Genome Sequence of the Potato Rhizosphere Bacteria Ochrobactrum sp. IPA7.2.</title>
        <authorList>
            <person name="Gogoleva N.E."/>
            <person name="Khlopko Y.A."/>
            <person name="Burygin G.L."/>
            <person name="Plotnikov A.O."/>
        </authorList>
    </citation>
    <scope>NUCLEOTIDE SEQUENCE [LARGE SCALE GENOMIC DNA]</scope>
    <source>
        <strain evidence="2 3">IPA7.2</strain>
    </source>
</reference>
<sequence>ADELARRAAAVGTGGISSDDPDAIEKLRDELAHIEDAQHKMKAANKIIRKGNIAELAELGLTDDQIAKITTPDYMGRKGFPSYALSNNNANARRIAQRIKELEALQNRADLEIAGKGYTYREDTTENRVMFVFEVKPDSETRAILKRHAFKWSPSRNAWVRQLTNAGIYAGSQVRAALENADA</sequence>
<feature type="coiled-coil region" evidence="1">
    <location>
        <begin position="85"/>
        <end position="112"/>
    </location>
</feature>
<gene>
    <name evidence="2" type="ORF">BLA27_28005</name>
</gene>
<name>A0A1J6I5K9_9HYPH</name>
<accession>A0A1J6I5K9</accession>
<dbReference type="OrthoDB" id="9803716at2"/>
<protein>
    <submittedName>
        <fullName evidence="2">Conjugal transfer protein TraC</fullName>
    </submittedName>
</protein>
<proteinExistence type="predicted"/>
<keyword evidence="1" id="KW-0175">Coiled coil</keyword>
<dbReference type="Proteomes" id="UP000182985">
    <property type="component" value="Unassembled WGS sequence"/>
</dbReference>
<dbReference type="EMBL" id="MOEC01000078">
    <property type="protein sequence ID" value="OIS90216.1"/>
    <property type="molecule type" value="Genomic_DNA"/>
</dbReference>
<dbReference type="AlphaFoldDB" id="A0A1J6I5K9"/>
<keyword evidence="3" id="KW-1185">Reference proteome</keyword>
<evidence type="ECO:0000313" key="2">
    <source>
        <dbReference type="EMBL" id="OIS90216.1"/>
    </source>
</evidence>